<dbReference type="GO" id="GO:0016042">
    <property type="term" value="P:lipid catabolic process"/>
    <property type="evidence" value="ECO:0007669"/>
    <property type="project" value="InterPro"/>
</dbReference>
<feature type="signal peptide" evidence="1">
    <location>
        <begin position="1"/>
        <end position="21"/>
    </location>
</feature>
<dbReference type="PANTHER" id="PTHR32015:SF1">
    <property type="entry name" value="LIPASE"/>
    <property type="match status" value="1"/>
</dbReference>
<evidence type="ECO:0000313" key="2">
    <source>
        <dbReference type="EMBL" id="KAK0399594.1"/>
    </source>
</evidence>
<comment type="caution">
    <text evidence="2">The sequence shown here is derived from an EMBL/GenBank/DDBJ whole genome shotgun (WGS) entry which is preliminary data.</text>
</comment>
<dbReference type="InterPro" id="IPR002918">
    <property type="entry name" value="Lipase_EstA/Esterase_EstB"/>
</dbReference>
<name>A0AA39H7N5_9BILA</name>
<reference evidence="2" key="1">
    <citation type="submission" date="2023-06" db="EMBL/GenBank/DDBJ databases">
        <title>Genomic analysis of the entomopathogenic nematode Steinernema hermaphroditum.</title>
        <authorList>
            <person name="Schwarz E.M."/>
            <person name="Heppert J.K."/>
            <person name="Baniya A."/>
            <person name="Schwartz H.T."/>
            <person name="Tan C.-H."/>
            <person name="Antoshechkin I."/>
            <person name="Sternberg P.W."/>
            <person name="Goodrich-Blair H."/>
            <person name="Dillman A.R."/>
        </authorList>
    </citation>
    <scope>NUCLEOTIDE SEQUENCE</scope>
    <source>
        <strain evidence="2">PS9179</strain>
        <tissue evidence="2">Whole animal</tissue>
    </source>
</reference>
<dbReference type="InterPro" id="IPR029058">
    <property type="entry name" value="AB_hydrolase_fold"/>
</dbReference>
<evidence type="ECO:0000313" key="3">
    <source>
        <dbReference type="Proteomes" id="UP001175271"/>
    </source>
</evidence>
<dbReference type="Proteomes" id="UP001175271">
    <property type="component" value="Unassembled WGS sequence"/>
</dbReference>
<dbReference type="EMBL" id="JAUCMV010000005">
    <property type="protein sequence ID" value="KAK0399594.1"/>
    <property type="molecule type" value="Genomic_DNA"/>
</dbReference>
<organism evidence="2 3">
    <name type="scientific">Steinernema hermaphroditum</name>
    <dbReference type="NCBI Taxonomy" id="289476"/>
    <lineage>
        <taxon>Eukaryota</taxon>
        <taxon>Metazoa</taxon>
        <taxon>Ecdysozoa</taxon>
        <taxon>Nematoda</taxon>
        <taxon>Chromadorea</taxon>
        <taxon>Rhabditida</taxon>
        <taxon>Tylenchina</taxon>
        <taxon>Panagrolaimomorpha</taxon>
        <taxon>Strongyloidoidea</taxon>
        <taxon>Steinernematidae</taxon>
        <taxon>Steinernema</taxon>
    </lineage>
</organism>
<proteinExistence type="predicted"/>
<keyword evidence="3" id="KW-1185">Reference proteome</keyword>
<dbReference type="Pfam" id="PF01674">
    <property type="entry name" value="Lipase_2"/>
    <property type="match status" value="1"/>
</dbReference>
<evidence type="ECO:0000256" key="1">
    <source>
        <dbReference type="SAM" id="SignalP"/>
    </source>
</evidence>
<dbReference type="GO" id="GO:0016298">
    <property type="term" value="F:lipase activity"/>
    <property type="evidence" value="ECO:0007669"/>
    <property type="project" value="TreeGrafter"/>
</dbReference>
<keyword evidence="1" id="KW-0732">Signal</keyword>
<dbReference type="SUPFAM" id="SSF53474">
    <property type="entry name" value="alpha/beta-Hydrolases"/>
    <property type="match status" value="1"/>
</dbReference>
<feature type="chain" id="PRO_5041366746" description="Lipase domain-containing protein" evidence="1">
    <location>
        <begin position="22"/>
        <end position="287"/>
    </location>
</feature>
<accession>A0AA39H7N5</accession>
<protein>
    <recommendedName>
        <fullName evidence="4">Lipase domain-containing protein</fullName>
    </recommendedName>
</protein>
<dbReference type="AlphaFoldDB" id="A0AA39H7N5"/>
<dbReference type="Gene3D" id="3.40.50.1820">
    <property type="entry name" value="alpha/beta hydrolase"/>
    <property type="match status" value="1"/>
</dbReference>
<sequence>MTQRAVVSFAILTVLVGRSFSEFTPDFKEFLEKRYGTETATRLARFDLGGFYMGSFGGKPNSSVTIENKPVIFVHGVTQRAGAFFWTHRLMFEMSGYNRWELYATSWGDGGVTLMYNEMLKCSHVKQIRDFIIAVNEYTSSDVDIVAYSMGVAVSRKAIFGGKCVDTKEDLGEPLTDKVNTYVALAGVVHGVELCPSYLPACNLLNGFDCKSSYLEELNTESQRFEGKTSYSVYSVDDGLVGQNCCGSRCSELPNANYTIALRGHSHASIFFANQDIQSGLNDRALH</sequence>
<dbReference type="PANTHER" id="PTHR32015">
    <property type="entry name" value="FASTING INDUCED LIPASE"/>
    <property type="match status" value="1"/>
</dbReference>
<evidence type="ECO:0008006" key="4">
    <source>
        <dbReference type="Google" id="ProtNLM"/>
    </source>
</evidence>
<gene>
    <name evidence="2" type="ORF">QR680_003126</name>
</gene>